<dbReference type="FunFam" id="3.30.450.20:FF:000005">
    <property type="entry name" value="Hypoxia-inducible factor 1 subunit alpha"/>
    <property type="match status" value="1"/>
</dbReference>
<protein>
    <recommendedName>
        <fullName evidence="14">Hypoxia-inducible factor 1-alpha</fullName>
    </recommendedName>
</protein>
<keyword evidence="3" id="KW-0832">Ubl conjugation</keyword>
<feature type="domain" description="PAS" evidence="10">
    <location>
        <begin position="100"/>
        <end position="164"/>
    </location>
</feature>
<dbReference type="SUPFAM" id="SSF47459">
    <property type="entry name" value="HLH, helix-loop-helix DNA-binding domain"/>
    <property type="match status" value="1"/>
</dbReference>
<evidence type="ECO:0000256" key="2">
    <source>
        <dbReference type="ARBA" id="ARBA00022737"/>
    </source>
</evidence>
<dbReference type="CDD" id="cd00130">
    <property type="entry name" value="PAS"/>
    <property type="match status" value="2"/>
</dbReference>
<dbReference type="SUPFAM" id="SSF55785">
    <property type="entry name" value="PYP-like sensor domain (PAS domain)"/>
    <property type="match status" value="2"/>
</dbReference>
<feature type="non-terminal residue" evidence="12">
    <location>
        <position position="1"/>
    </location>
</feature>
<evidence type="ECO:0000256" key="7">
    <source>
        <dbReference type="ARBA" id="ARBA00023163"/>
    </source>
</evidence>
<sequence length="451" mass="50739">MRDIRARIIGKMAEVCVNTEKRKEKSRDAARCRRSKESEVFVELASCLPLSDSVSSQLDKASIMRLSLSMLKIYNMLGAVNSCTINNEIDIKPFMEKKIKENTYDHLHQKALEGFAYILAEEGDIVYLTENVSKFLGLPQMELMGQSIYDFTHPCDHDEIKEMLTTRQNPQQSPISNTKNFFIRVKCTLTSKGRNVNLKSATYKVFRCSGRLLTKNSNGFSDSNVDPSGNPSPFHYLVGIAEPIPHPSNIEVPLDSSTFLSKHSMDMRFVFCDNRIKELAGYTCEEMIGQSFYGFHHGLDSDVIDKAFKDLFAKGQVVTGFYRFLVRTGGYMWVVTQATVINNSRTQKPQSVVCVHYILSGVEDPRSILSHVQSPVPEIDLSALIPLKVELSTENIFAPRVKDMDKGYFLPPEMNSSIMFRNDETQDLSYLAPSAGGESIPLAFDSCLGHN</sequence>
<dbReference type="InterPro" id="IPR011598">
    <property type="entry name" value="bHLH_dom"/>
</dbReference>
<name>A0A8S3YTK9_9EUPU</name>
<comment type="subcellular location">
    <subcellularLocation>
        <location evidence="1">Nucleus</location>
    </subcellularLocation>
</comment>
<dbReference type="GO" id="GO:0071456">
    <property type="term" value="P:cellular response to hypoxia"/>
    <property type="evidence" value="ECO:0007669"/>
    <property type="project" value="TreeGrafter"/>
</dbReference>
<dbReference type="InterPro" id="IPR013767">
    <property type="entry name" value="PAS_fold"/>
</dbReference>
<evidence type="ECO:0000259" key="11">
    <source>
        <dbReference type="PROSITE" id="PS50888"/>
    </source>
</evidence>
<keyword evidence="9" id="KW-0379">Hydroxylation</keyword>
<dbReference type="Proteomes" id="UP000678393">
    <property type="component" value="Unassembled WGS sequence"/>
</dbReference>
<dbReference type="GO" id="GO:0005737">
    <property type="term" value="C:cytoplasm"/>
    <property type="evidence" value="ECO:0007669"/>
    <property type="project" value="InterPro"/>
</dbReference>
<keyword evidence="8" id="KW-0539">Nucleus</keyword>
<dbReference type="Pfam" id="PF00989">
    <property type="entry name" value="PAS"/>
    <property type="match status" value="1"/>
</dbReference>
<dbReference type="PROSITE" id="PS50888">
    <property type="entry name" value="BHLH"/>
    <property type="match status" value="1"/>
</dbReference>
<dbReference type="GO" id="GO:0005667">
    <property type="term" value="C:transcription regulator complex"/>
    <property type="evidence" value="ECO:0007669"/>
    <property type="project" value="InterPro"/>
</dbReference>
<dbReference type="OrthoDB" id="6021714at2759"/>
<dbReference type="PRINTS" id="PR00785">
    <property type="entry name" value="NCTRNSLOCATR"/>
</dbReference>
<proteinExistence type="predicted"/>
<dbReference type="Pfam" id="PF23171">
    <property type="entry name" value="bHLH_HIF1A"/>
    <property type="match status" value="1"/>
</dbReference>
<dbReference type="GO" id="GO:0000981">
    <property type="term" value="F:DNA-binding transcription factor activity, RNA polymerase II-specific"/>
    <property type="evidence" value="ECO:0007669"/>
    <property type="project" value="TreeGrafter"/>
</dbReference>
<evidence type="ECO:0000256" key="3">
    <source>
        <dbReference type="ARBA" id="ARBA00022843"/>
    </source>
</evidence>
<evidence type="ECO:0000313" key="13">
    <source>
        <dbReference type="Proteomes" id="UP000678393"/>
    </source>
</evidence>
<evidence type="ECO:0000256" key="6">
    <source>
        <dbReference type="ARBA" id="ARBA00023159"/>
    </source>
</evidence>
<dbReference type="InterPro" id="IPR035965">
    <property type="entry name" value="PAS-like_dom_sf"/>
</dbReference>
<evidence type="ECO:0000259" key="10">
    <source>
        <dbReference type="PROSITE" id="PS50112"/>
    </source>
</evidence>
<dbReference type="GO" id="GO:0046983">
    <property type="term" value="F:protein dimerization activity"/>
    <property type="evidence" value="ECO:0007669"/>
    <property type="project" value="InterPro"/>
</dbReference>
<evidence type="ECO:0000313" key="12">
    <source>
        <dbReference type="EMBL" id="CAG5118905.1"/>
    </source>
</evidence>
<dbReference type="SMART" id="SM00353">
    <property type="entry name" value="HLH"/>
    <property type="match status" value="1"/>
</dbReference>
<feature type="domain" description="PAS" evidence="10">
    <location>
        <begin position="264"/>
        <end position="315"/>
    </location>
</feature>
<dbReference type="Pfam" id="PF14598">
    <property type="entry name" value="PAS_11"/>
    <property type="match status" value="1"/>
</dbReference>
<keyword evidence="4" id="KW-0805">Transcription regulation</keyword>
<dbReference type="GO" id="GO:0000977">
    <property type="term" value="F:RNA polymerase II transcription regulatory region sequence-specific DNA binding"/>
    <property type="evidence" value="ECO:0007669"/>
    <property type="project" value="TreeGrafter"/>
</dbReference>
<dbReference type="InterPro" id="IPR001067">
    <property type="entry name" value="Nuc_translocat"/>
</dbReference>
<dbReference type="AlphaFoldDB" id="A0A8S3YTK9"/>
<dbReference type="EMBL" id="CAJHNH020000627">
    <property type="protein sequence ID" value="CAG5118905.1"/>
    <property type="molecule type" value="Genomic_DNA"/>
</dbReference>
<feature type="domain" description="BHLH" evidence="11">
    <location>
        <begin position="21"/>
        <end position="74"/>
    </location>
</feature>
<dbReference type="NCBIfam" id="TIGR00229">
    <property type="entry name" value="sensory_box"/>
    <property type="match status" value="2"/>
</dbReference>
<dbReference type="PROSITE" id="PS50112">
    <property type="entry name" value="PAS"/>
    <property type="match status" value="2"/>
</dbReference>
<keyword evidence="5" id="KW-0238">DNA-binding</keyword>
<comment type="caution">
    <text evidence="12">The sequence shown here is derived from an EMBL/GenBank/DDBJ whole genome shotgun (WGS) entry which is preliminary data.</text>
</comment>
<dbReference type="PANTHER" id="PTHR23043:SF17">
    <property type="entry name" value="PROTEIN SIMILAR"/>
    <property type="match status" value="1"/>
</dbReference>
<dbReference type="FunFam" id="3.30.450.20:FF:000015">
    <property type="entry name" value="Hypoxia-inducible factor 1-alpha isoform 1"/>
    <property type="match status" value="1"/>
</dbReference>
<keyword evidence="6" id="KW-0010">Activator</keyword>
<dbReference type="SMART" id="SM00091">
    <property type="entry name" value="PAS"/>
    <property type="match status" value="2"/>
</dbReference>
<evidence type="ECO:0000256" key="8">
    <source>
        <dbReference type="ARBA" id="ARBA00023242"/>
    </source>
</evidence>
<keyword evidence="2" id="KW-0677">Repeat</keyword>
<accession>A0A8S3YTK9</accession>
<evidence type="ECO:0000256" key="4">
    <source>
        <dbReference type="ARBA" id="ARBA00023015"/>
    </source>
</evidence>
<evidence type="ECO:0000256" key="5">
    <source>
        <dbReference type="ARBA" id="ARBA00023125"/>
    </source>
</evidence>
<evidence type="ECO:0000256" key="9">
    <source>
        <dbReference type="ARBA" id="ARBA00023278"/>
    </source>
</evidence>
<keyword evidence="13" id="KW-1185">Reference proteome</keyword>
<keyword evidence="7" id="KW-0804">Transcription</keyword>
<reference evidence="12" key="1">
    <citation type="submission" date="2021-04" db="EMBL/GenBank/DDBJ databases">
        <authorList>
            <consortium name="Molecular Ecology Group"/>
        </authorList>
    </citation>
    <scope>NUCLEOTIDE SEQUENCE</scope>
</reference>
<dbReference type="Gene3D" id="3.30.450.20">
    <property type="entry name" value="PAS domain"/>
    <property type="match status" value="2"/>
</dbReference>
<organism evidence="12 13">
    <name type="scientific">Candidula unifasciata</name>
    <dbReference type="NCBI Taxonomy" id="100452"/>
    <lineage>
        <taxon>Eukaryota</taxon>
        <taxon>Metazoa</taxon>
        <taxon>Spiralia</taxon>
        <taxon>Lophotrochozoa</taxon>
        <taxon>Mollusca</taxon>
        <taxon>Gastropoda</taxon>
        <taxon>Heterobranchia</taxon>
        <taxon>Euthyneura</taxon>
        <taxon>Panpulmonata</taxon>
        <taxon>Eupulmonata</taxon>
        <taxon>Stylommatophora</taxon>
        <taxon>Helicina</taxon>
        <taxon>Helicoidea</taxon>
        <taxon>Geomitridae</taxon>
        <taxon>Candidula</taxon>
    </lineage>
</organism>
<gene>
    <name evidence="12" type="ORF">CUNI_LOCUS4463</name>
</gene>
<evidence type="ECO:0000256" key="1">
    <source>
        <dbReference type="ARBA" id="ARBA00004123"/>
    </source>
</evidence>
<evidence type="ECO:0008006" key="14">
    <source>
        <dbReference type="Google" id="ProtNLM"/>
    </source>
</evidence>
<dbReference type="PANTHER" id="PTHR23043">
    <property type="entry name" value="HYPOXIA-INDUCIBLE FACTOR 1 ALPHA"/>
    <property type="match status" value="1"/>
</dbReference>
<dbReference type="InterPro" id="IPR000014">
    <property type="entry name" value="PAS"/>
</dbReference>
<dbReference type="GO" id="GO:0005634">
    <property type="term" value="C:nucleus"/>
    <property type="evidence" value="ECO:0007669"/>
    <property type="project" value="UniProtKB-SubCell"/>
</dbReference>
<dbReference type="CDD" id="cd11433">
    <property type="entry name" value="bHLH-PAS_HIF"/>
    <property type="match status" value="1"/>
</dbReference>
<dbReference type="InterPro" id="IPR036638">
    <property type="entry name" value="HLH_DNA-bd_sf"/>
</dbReference>